<organism evidence="1 2">
    <name type="scientific">Brevundimonas phage vB_BpoS-Kikimora</name>
    <dbReference type="NCBI Taxonomy" id="2948601"/>
    <lineage>
        <taxon>Viruses</taxon>
        <taxon>Duplodnaviria</taxon>
        <taxon>Heunggongvirae</taxon>
        <taxon>Uroviricota</taxon>
        <taxon>Caudoviricetes</taxon>
        <taxon>Jeanschmidtviridae</taxon>
        <taxon>Kikimoravirus</taxon>
        <taxon>Kikimoravirus kikimora</taxon>
    </lineage>
</organism>
<keyword evidence="2" id="KW-1185">Reference proteome</keyword>
<protein>
    <submittedName>
        <fullName evidence="1">Uncharacterized protein</fullName>
    </submittedName>
</protein>
<dbReference type="Proteomes" id="UP001056576">
    <property type="component" value="Segment"/>
</dbReference>
<proteinExistence type="predicted"/>
<evidence type="ECO:0000313" key="1">
    <source>
        <dbReference type="EMBL" id="USN15364.1"/>
    </source>
</evidence>
<reference evidence="1 2" key="1">
    <citation type="submission" date="2022-05" db="EMBL/GenBank/DDBJ databases">
        <authorList>
            <person name="Friedrich I."/>
            <person name="Poehlein A."/>
            <person name="Schneider D."/>
            <person name="Hertel R."/>
            <person name="Daniel R."/>
        </authorList>
    </citation>
    <scope>NUCLEOTIDE SEQUENCE [LARGE SCALE GENOMIC DNA]</scope>
</reference>
<evidence type="ECO:0000313" key="2">
    <source>
        <dbReference type="Proteomes" id="UP001056576"/>
    </source>
</evidence>
<gene>
    <name evidence="1" type="ORF">KIKIMORA_02180</name>
</gene>
<dbReference type="EMBL" id="ON529857">
    <property type="protein sequence ID" value="USN15364.1"/>
    <property type="molecule type" value="Genomic_DNA"/>
</dbReference>
<sequence length="246" mass="27358">MNGWFLALAAWGVAAIPAWAGDPERCAYREERLAQACAERHEIRRYLLEPFNVQVERYRDIPPAVRGWDPGEQDQVFAIALEHAEQVKAGCGFDDLAFARACMLDYDLRQAAHAAQLPASASWFHLPFDVAGWAPQTFDRRRLSDHPGAREQRMRWIFTGSSEERIAELEGAIGRAIRQRVQLAHAYLVAVDGRNYVACGYGFFDGGGYEDPSAGLVVFDTQGGSAIRAPRDLFNGLCGVSDVVLR</sequence>
<name>A0A9E7MSP4_9CAUD</name>
<accession>A0A9E7MSP4</accession>